<dbReference type="Proteomes" id="UP000501690">
    <property type="component" value="Linkage Group LG6"/>
</dbReference>
<dbReference type="CDD" id="cd18808">
    <property type="entry name" value="SF1_C_Upf1"/>
    <property type="match status" value="1"/>
</dbReference>
<dbReference type="EMBL" id="CP039350">
    <property type="protein sequence ID" value="QCD96183.1"/>
    <property type="molecule type" value="Genomic_DNA"/>
</dbReference>
<dbReference type="AlphaFoldDB" id="A0A4D6M606"/>
<sequence length="167" mass="18342">MVRASFALATASKVHDCFNFAIVPFPFRIMISYGWKMTPMQYSGKKTALMDSLGAISALLMTHGGEDAVDDVAAWLTSKHEFNIGIVTPYAGQVAAIQEKLGKIYESDDRFNVVVSSVDGFQGGEKDIIMLSTVRTSSRSSLEFISSPQRTNVALTRARHCLWILGE</sequence>
<dbReference type="Pfam" id="PF13087">
    <property type="entry name" value="AAA_12"/>
    <property type="match status" value="1"/>
</dbReference>
<organism evidence="2 3">
    <name type="scientific">Vigna unguiculata</name>
    <name type="common">Cowpea</name>
    <dbReference type="NCBI Taxonomy" id="3917"/>
    <lineage>
        <taxon>Eukaryota</taxon>
        <taxon>Viridiplantae</taxon>
        <taxon>Streptophyta</taxon>
        <taxon>Embryophyta</taxon>
        <taxon>Tracheophyta</taxon>
        <taxon>Spermatophyta</taxon>
        <taxon>Magnoliopsida</taxon>
        <taxon>eudicotyledons</taxon>
        <taxon>Gunneridae</taxon>
        <taxon>Pentapetalae</taxon>
        <taxon>rosids</taxon>
        <taxon>fabids</taxon>
        <taxon>Fabales</taxon>
        <taxon>Fabaceae</taxon>
        <taxon>Papilionoideae</taxon>
        <taxon>50 kb inversion clade</taxon>
        <taxon>NPAAA clade</taxon>
        <taxon>indigoferoid/millettioid clade</taxon>
        <taxon>Phaseoleae</taxon>
        <taxon>Vigna</taxon>
    </lineage>
</organism>
<dbReference type="Gene3D" id="3.40.50.300">
    <property type="entry name" value="P-loop containing nucleotide triphosphate hydrolases"/>
    <property type="match status" value="1"/>
</dbReference>
<reference evidence="2 3" key="1">
    <citation type="submission" date="2019-04" db="EMBL/GenBank/DDBJ databases">
        <title>An improved genome assembly and genetic linkage map for asparagus bean, Vigna unguiculata ssp. sesquipedialis.</title>
        <authorList>
            <person name="Xia Q."/>
            <person name="Zhang R."/>
            <person name="Dong Y."/>
        </authorList>
    </citation>
    <scope>NUCLEOTIDE SEQUENCE [LARGE SCALE GENOMIC DNA]</scope>
    <source>
        <tissue evidence="2">Leaf</tissue>
    </source>
</reference>
<protein>
    <submittedName>
        <fullName evidence="2">Regulator of nonsense transcripts 1</fullName>
    </submittedName>
</protein>
<dbReference type="PANTHER" id="PTHR10887">
    <property type="entry name" value="DNA2/NAM7 HELICASE FAMILY"/>
    <property type="match status" value="1"/>
</dbReference>
<feature type="domain" description="DNA2/NAM7 helicase-like C-terminal" evidence="1">
    <location>
        <begin position="80"/>
        <end position="167"/>
    </location>
</feature>
<dbReference type="InterPro" id="IPR027417">
    <property type="entry name" value="P-loop_NTPase"/>
</dbReference>
<dbReference type="SUPFAM" id="SSF52540">
    <property type="entry name" value="P-loop containing nucleoside triphosphate hydrolases"/>
    <property type="match status" value="1"/>
</dbReference>
<evidence type="ECO:0000313" key="2">
    <source>
        <dbReference type="EMBL" id="QCD96183.1"/>
    </source>
</evidence>
<dbReference type="InterPro" id="IPR041679">
    <property type="entry name" value="DNA2/NAM7-like_C"/>
</dbReference>
<gene>
    <name evidence="2" type="ORF">DEO72_LG6g885</name>
</gene>
<evidence type="ECO:0000259" key="1">
    <source>
        <dbReference type="Pfam" id="PF13087"/>
    </source>
</evidence>
<evidence type="ECO:0000313" key="3">
    <source>
        <dbReference type="Proteomes" id="UP000501690"/>
    </source>
</evidence>
<dbReference type="PANTHER" id="PTHR10887:SF515">
    <property type="entry name" value="P-LOOP CONTAINING NUCLEOSIDE TRIPHOSPHATE HYDROLASES SUPERFAMILY PROTEIN"/>
    <property type="match status" value="1"/>
</dbReference>
<dbReference type="InterPro" id="IPR045055">
    <property type="entry name" value="DNA2/NAM7-like"/>
</dbReference>
<proteinExistence type="predicted"/>
<name>A0A4D6M606_VIGUN</name>
<keyword evidence="3" id="KW-1185">Reference proteome</keyword>
<accession>A0A4D6M606</accession>
<dbReference type="InterPro" id="IPR047187">
    <property type="entry name" value="SF1_C_Upf1"/>
</dbReference>